<organism evidence="9 10">
    <name type="scientific">Rubricoccus marinus</name>
    <dbReference type="NCBI Taxonomy" id="716817"/>
    <lineage>
        <taxon>Bacteria</taxon>
        <taxon>Pseudomonadati</taxon>
        <taxon>Rhodothermota</taxon>
        <taxon>Rhodothermia</taxon>
        <taxon>Rhodothermales</taxon>
        <taxon>Rubricoccaceae</taxon>
        <taxon>Rubricoccus</taxon>
    </lineage>
</organism>
<keyword evidence="8" id="KW-0732">Signal</keyword>
<evidence type="ECO:0000256" key="3">
    <source>
        <dbReference type="ARBA" id="ARBA00022448"/>
    </source>
</evidence>
<reference evidence="9 10" key="1">
    <citation type="submission" date="2016-11" db="EMBL/GenBank/DDBJ databases">
        <title>Study of marine rhodopsin-containing bacteria.</title>
        <authorList>
            <person name="Yoshizawa S."/>
            <person name="Kumagai Y."/>
            <person name="Kogure K."/>
        </authorList>
    </citation>
    <scope>NUCLEOTIDE SEQUENCE [LARGE SCALE GENOMIC DNA]</scope>
    <source>
        <strain evidence="9 10">SG-29</strain>
    </source>
</reference>
<feature type="signal peptide" evidence="8">
    <location>
        <begin position="1"/>
        <end position="19"/>
    </location>
</feature>
<dbReference type="EMBL" id="MQWB01000001">
    <property type="protein sequence ID" value="OZC01551.1"/>
    <property type="molecule type" value="Genomic_DNA"/>
</dbReference>
<keyword evidence="4" id="KW-1134">Transmembrane beta strand</keyword>
<dbReference type="GO" id="GO:1990281">
    <property type="term" value="C:efflux pump complex"/>
    <property type="evidence" value="ECO:0007669"/>
    <property type="project" value="TreeGrafter"/>
</dbReference>
<feature type="chain" id="PRO_5012221108" description="Transporter" evidence="8">
    <location>
        <begin position="20"/>
        <end position="224"/>
    </location>
</feature>
<keyword evidence="6" id="KW-0472">Membrane</keyword>
<keyword evidence="7" id="KW-0998">Cell outer membrane</keyword>
<dbReference type="AlphaFoldDB" id="A0A259TUZ3"/>
<sequence length="224" mass="24120">MTRSLLLSLALLCATASGAQELPVLPPLDAVLGAVRAQSPTLRYADATVAKNEAQLDRTRRAWSDNIGVNVGASAGTYGNAIVDQLSLGTTVGLSVRVSLYDFMGRKHEARQAEAELEQSRQRRAEADEELDLVIIALYRKTELAYRLVGVRSGGMESARTHLTMAESEFVQGDIPVSELARVDQIAAESEAAYETARTDYLTAYAQLEVFCGTPLATLAAASR</sequence>
<name>A0A259TUZ3_9BACT</name>
<dbReference type="GO" id="GO:0015562">
    <property type="term" value="F:efflux transmembrane transporter activity"/>
    <property type="evidence" value="ECO:0007669"/>
    <property type="project" value="InterPro"/>
</dbReference>
<evidence type="ECO:0000313" key="9">
    <source>
        <dbReference type="EMBL" id="OZC01551.1"/>
    </source>
</evidence>
<dbReference type="GO" id="GO:0009279">
    <property type="term" value="C:cell outer membrane"/>
    <property type="evidence" value="ECO:0007669"/>
    <property type="project" value="UniProtKB-SubCell"/>
</dbReference>
<evidence type="ECO:0000256" key="4">
    <source>
        <dbReference type="ARBA" id="ARBA00022452"/>
    </source>
</evidence>
<dbReference type="InParanoid" id="A0A259TUZ3"/>
<evidence type="ECO:0008006" key="11">
    <source>
        <dbReference type="Google" id="ProtNLM"/>
    </source>
</evidence>
<keyword evidence="5" id="KW-0812">Transmembrane</keyword>
<evidence type="ECO:0000256" key="6">
    <source>
        <dbReference type="ARBA" id="ARBA00023136"/>
    </source>
</evidence>
<keyword evidence="10" id="KW-1185">Reference proteome</keyword>
<gene>
    <name evidence="9" type="ORF">BSZ36_00260</name>
</gene>
<dbReference type="SUPFAM" id="SSF56954">
    <property type="entry name" value="Outer membrane efflux proteins (OEP)"/>
    <property type="match status" value="1"/>
</dbReference>
<dbReference type="InterPro" id="IPR051906">
    <property type="entry name" value="TolC-like"/>
</dbReference>
<comment type="subcellular location">
    <subcellularLocation>
        <location evidence="1">Cell outer membrane</location>
    </subcellularLocation>
</comment>
<evidence type="ECO:0000256" key="2">
    <source>
        <dbReference type="ARBA" id="ARBA00007613"/>
    </source>
</evidence>
<dbReference type="InterPro" id="IPR003423">
    <property type="entry name" value="OMP_efflux"/>
</dbReference>
<evidence type="ECO:0000256" key="8">
    <source>
        <dbReference type="SAM" id="SignalP"/>
    </source>
</evidence>
<evidence type="ECO:0000313" key="10">
    <source>
        <dbReference type="Proteomes" id="UP000216446"/>
    </source>
</evidence>
<dbReference type="RefSeq" id="WP_179270941.1">
    <property type="nucleotide sequence ID" value="NZ_MQWB01000001.1"/>
</dbReference>
<comment type="similarity">
    <text evidence="2">Belongs to the outer membrane factor (OMF) (TC 1.B.17) family.</text>
</comment>
<evidence type="ECO:0000256" key="5">
    <source>
        <dbReference type="ARBA" id="ARBA00022692"/>
    </source>
</evidence>
<dbReference type="Proteomes" id="UP000216446">
    <property type="component" value="Unassembled WGS sequence"/>
</dbReference>
<dbReference type="Gene3D" id="1.20.1600.10">
    <property type="entry name" value="Outer membrane efflux proteins (OEP)"/>
    <property type="match status" value="1"/>
</dbReference>
<accession>A0A259TUZ3</accession>
<dbReference type="Pfam" id="PF02321">
    <property type="entry name" value="OEP"/>
    <property type="match status" value="1"/>
</dbReference>
<comment type="caution">
    <text evidence="9">The sequence shown here is derived from an EMBL/GenBank/DDBJ whole genome shotgun (WGS) entry which is preliminary data.</text>
</comment>
<keyword evidence="3" id="KW-0813">Transport</keyword>
<evidence type="ECO:0000256" key="7">
    <source>
        <dbReference type="ARBA" id="ARBA00023237"/>
    </source>
</evidence>
<dbReference type="GO" id="GO:0015288">
    <property type="term" value="F:porin activity"/>
    <property type="evidence" value="ECO:0007669"/>
    <property type="project" value="TreeGrafter"/>
</dbReference>
<evidence type="ECO:0000256" key="1">
    <source>
        <dbReference type="ARBA" id="ARBA00004442"/>
    </source>
</evidence>
<protein>
    <recommendedName>
        <fullName evidence="11">Transporter</fullName>
    </recommendedName>
</protein>
<dbReference type="PANTHER" id="PTHR30026:SF20">
    <property type="entry name" value="OUTER MEMBRANE PROTEIN TOLC"/>
    <property type="match status" value="1"/>
</dbReference>
<proteinExistence type="inferred from homology"/>
<dbReference type="PANTHER" id="PTHR30026">
    <property type="entry name" value="OUTER MEMBRANE PROTEIN TOLC"/>
    <property type="match status" value="1"/>
</dbReference>